<dbReference type="Pfam" id="PF01743">
    <property type="entry name" value="PolyA_pol"/>
    <property type="match status" value="1"/>
</dbReference>
<keyword evidence="5" id="KW-0479">Metal-binding</keyword>
<evidence type="ECO:0000256" key="11">
    <source>
        <dbReference type="RuleBase" id="RU003953"/>
    </source>
</evidence>
<dbReference type="InterPro" id="IPR002646">
    <property type="entry name" value="PolA_pol_head_dom"/>
</dbReference>
<dbReference type="PANTHER" id="PTHR47545:SF1">
    <property type="entry name" value="MULTIFUNCTIONAL CCA PROTEIN"/>
    <property type="match status" value="1"/>
</dbReference>
<keyword evidence="6" id="KW-0547">Nucleotide-binding</keyword>
<keyword evidence="12" id="KW-0175">Coiled coil</keyword>
<accession>A0A2M7EA35</accession>
<name>A0A2M7EA35_9BACT</name>
<evidence type="ECO:0000256" key="3">
    <source>
        <dbReference type="ARBA" id="ARBA00022694"/>
    </source>
</evidence>
<dbReference type="GO" id="GO:0016779">
    <property type="term" value="F:nucleotidyltransferase activity"/>
    <property type="evidence" value="ECO:0007669"/>
    <property type="project" value="UniProtKB-KW"/>
</dbReference>
<dbReference type="Gene3D" id="1.10.246.80">
    <property type="match status" value="1"/>
</dbReference>
<keyword evidence="3" id="KW-0819">tRNA processing</keyword>
<dbReference type="SMART" id="SM00471">
    <property type="entry name" value="HDc"/>
    <property type="match status" value="1"/>
</dbReference>
<dbReference type="InterPro" id="IPR006674">
    <property type="entry name" value="HD_domain"/>
</dbReference>
<dbReference type="CDD" id="cd05398">
    <property type="entry name" value="NT_ClassII-CCAase"/>
    <property type="match status" value="1"/>
</dbReference>
<dbReference type="InterPro" id="IPR003607">
    <property type="entry name" value="HD/PDEase_dom"/>
</dbReference>
<evidence type="ECO:0000256" key="1">
    <source>
        <dbReference type="ARBA" id="ARBA00001946"/>
    </source>
</evidence>
<dbReference type="Pfam" id="PF12627">
    <property type="entry name" value="PolyA_pol_RNAbd"/>
    <property type="match status" value="1"/>
</dbReference>
<evidence type="ECO:0000256" key="7">
    <source>
        <dbReference type="ARBA" id="ARBA00022800"/>
    </source>
</evidence>
<feature type="coiled-coil region" evidence="12">
    <location>
        <begin position="365"/>
        <end position="399"/>
    </location>
</feature>
<dbReference type="GO" id="GO:0005524">
    <property type="term" value="F:ATP binding"/>
    <property type="evidence" value="ECO:0007669"/>
    <property type="project" value="UniProtKB-KW"/>
</dbReference>
<evidence type="ECO:0000313" key="14">
    <source>
        <dbReference type="EMBL" id="PIV64568.1"/>
    </source>
</evidence>
<sequence length="457" mass="52185">MIEKEIIDRLTQIAREEKIPAYLVGGYLRDKILRRACHDLDLVVEGDALFLAKKSAKFLKVPPPVIYRRFGTAMLKVGKSTVEFAAARKESYRQDSRRPSVSRATLSEDLGRRDFTINCLAQRLGEKQITDPFGGRADIKAGVIRTPAPPSKTFYDDPLRMLRAVRFASRLKFQIEEETAGKIIENRQRLKIVSSERIADELLLMLDATKPSRGIKLLKELKLLDLVLPEIAALKNINDLQCKDLFAHTLTVLDNIARVKKDRALRIAALFHDIGKPKTAKYIAGKGWTFYGHQYLGAKMMRDACSTELKLSASDTKKISKVIAYHLHPHWLAKRNVTENAIFRFLREVGKEWKDLLLLARADITSKNKRKVEEGRARLDQLENRIKEVNRKRRAAKFKLALDGCRIMEILGIKPGPQVGKIKSELEKAVMEEKTKNNKRELAKYLKTQHSQIVNIQ</sequence>
<dbReference type="InterPro" id="IPR050124">
    <property type="entry name" value="tRNA_CCA-adding_enzyme"/>
</dbReference>
<evidence type="ECO:0000256" key="2">
    <source>
        <dbReference type="ARBA" id="ARBA00022679"/>
    </source>
</evidence>
<feature type="domain" description="HD/PDEase" evidence="13">
    <location>
        <begin position="241"/>
        <end position="319"/>
    </location>
</feature>
<evidence type="ECO:0000256" key="8">
    <source>
        <dbReference type="ARBA" id="ARBA00022840"/>
    </source>
</evidence>
<evidence type="ECO:0000256" key="5">
    <source>
        <dbReference type="ARBA" id="ARBA00022723"/>
    </source>
</evidence>
<protein>
    <submittedName>
        <fullName evidence="14">tRNA nucleotidyltransferase</fullName>
    </submittedName>
</protein>
<organism evidence="14 15">
    <name type="scientific">bacterium (Candidatus Ratteibacteria) CG01_land_8_20_14_3_00_40_19</name>
    <dbReference type="NCBI Taxonomy" id="2014290"/>
    <lineage>
        <taxon>Bacteria</taxon>
        <taxon>Candidatus Ratteibacteria</taxon>
    </lineage>
</organism>
<evidence type="ECO:0000256" key="6">
    <source>
        <dbReference type="ARBA" id="ARBA00022741"/>
    </source>
</evidence>
<comment type="cofactor">
    <cofactor evidence="1">
        <name>Mg(2+)</name>
        <dbReference type="ChEBI" id="CHEBI:18420"/>
    </cofactor>
</comment>
<dbReference type="SUPFAM" id="SSF81891">
    <property type="entry name" value="Poly A polymerase C-terminal region-like"/>
    <property type="match status" value="1"/>
</dbReference>
<dbReference type="EMBL" id="PETL01000076">
    <property type="protein sequence ID" value="PIV64568.1"/>
    <property type="molecule type" value="Genomic_DNA"/>
</dbReference>
<dbReference type="Proteomes" id="UP000228886">
    <property type="component" value="Unassembled WGS sequence"/>
</dbReference>
<dbReference type="GO" id="GO:0003723">
    <property type="term" value="F:RNA binding"/>
    <property type="evidence" value="ECO:0007669"/>
    <property type="project" value="UniProtKB-KW"/>
</dbReference>
<proteinExistence type="inferred from homology"/>
<dbReference type="GO" id="GO:0008033">
    <property type="term" value="P:tRNA processing"/>
    <property type="evidence" value="ECO:0007669"/>
    <property type="project" value="UniProtKB-KW"/>
</dbReference>
<dbReference type="Pfam" id="PF01966">
    <property type="entry name" value="HD"/>
    <property type="match status" value="1"/>
</dbReference>
<keyword evidence="7" id="KW-0692">RNA repair</keyword>
<evidence type="ECO:0000313" key="15">
    <source>
        <dbReference type="Proteomes" id="UP000228886"/>
    </source>
</evidence>
<gene>
    <name evidence="14" type="ORF">COS11_01510</name>
</gene>
<keyword evidence="4" id="KW-0548">Nucleotidyltransferase</keyword>
<keyword evidence="8" id="KW-0067">ATP-binding</keyword>
<dbReference type="InterPro" id="IPR043519">
    <property type="entry name" value="NT_sf"/>
</dbReference>
<dbReference type="InterPro" id="IPR006675">
    <property type="entry name" value="HDIG_dom"/>
</dbReference>
<keyword evidence="2 11" id="KW-0808">Transferase</keyword>
<evidence type="ECO:0000256" key="12">
    <source>
        <dbReference type="SAM" id="Coils"/>
    </source>
</evidence>
<dbReference type="GO" id="GO:0042245">
    <property type="term" value="P:RNA repair"/>
    <property type="evidence" value="ECO:0007669"/>
    <property type="project" value="UniProtKB-KW"/>
</dbReference>
<evidence type="ECO:0000256" key="9">
    <source>
        <dbReference type="ARBA" id="ARBA00022842"/>
    </source>
</evidence>
<reference evidence="15" key="1">
    <citation type="submission" date="2017-09" db="EMBL/GenBank/DDBJ databases">
        <title>Depth-based differentiation of microbial function through sediment-hosted aquifers and enrichment of novel symbionts in the deep terrestrial subsurface.</title>
        <authorList>
            <person name="Probst A.J."/>
            <person name="Ladd B."/>
            <person name="Jarett J.K."/>
            <person name="Geller-Mcgrath D.E."/>
            <person name="Sieber C.M.K."/>
            <person name="Emerson J.B."/>
            <person name="Anantharaman K."/>
            <person name="Thomas B.C."/>
            <person name="Malmstrom R."/>
            <person name="Stieglmeier M."/>
            <person name="Klingl A."/>
            <person name="Woyke T."/>
            <person name="Ryan C.M."/>
            <person name="Banfield J.F."/>
        </authorList>
    </citation>
    <scope>NUCLEOTIDE SEQUENCE [LARGE SCALE GENOMIC DNA]</scope>
</reference>
<dbReference type="Gene3D" id="3.30.460.10">
    <property type="entry name" value="Beta Polymerase, domain 2"/>
    <property type="match status" value="1"/>
</dbReference>
<evidence type="ECO:0000259" key="13">
    <source>
        <dbReference type="SMART" id="SM00471"/>
    </source>
</evidence>
<dbReference type="SUPFAM" id="SSF81301">
    <property type="entry name" value="Nucleotidyltransferase"/>
    <property type="match status" value="1"/>
</dbReference>
<dbReference type="CDD" id="cd00077">
    <property type="entry name" value="HDc"/>
    <property type="match status" value="1"/>
</dbReference>
<keyword evidence="9" id="KW-0460">Magnesium</keyword>
<dbReference type="InterPro" id="IPR032828">
    <property type="entry name" value="PolyA_RNA-bd"/>
</dbReference>
<dbReference type="GO" id="GO:0046872">
    <property type="term" value="F:metal ion binding"/>
    <property type="evidence" value="ECO:0007669"/>
    <property type="project" value="UniProtKB-KW"/>
</dbReference>
<comment type="caution">
    <text evidence="14">The sequence shown here is derived from an EMBL/GenBank/DDBJ whole genome shotgun (WGS) entry which is preliminary data.</text>
</comment>
<keyword evidence="10 11" id="KW-0694">RNA-binding</keyword>
<dbReference type="PANTHER" id="PTHR47545">
    <property type="entry name" value="MULTIFUNCTIONAL CCA PROTEIN"/>
    <property type="match status" value="1"/>
</dbReference>
<evidence type="ECO:0000256" key="4">
    <source>
        <dbReference type="ARBA" id="ARBA00022695"/>
    </source>
</evidence>
<dbReference type="Gene3D" id="1.10.3090.10">
    <property type="entry name" value="cca-adding enzyme, domain 2"/>
    <property type="match status" value="1"/>
</dbReference>
<dbReference type="AlphaFoldDB" id="A0A2M7EA35"/>
<comment type="similarity">
    <text evidence="11">Belongs to the tRNA nucleotidyltransferase/poly(A) polymerase family.</text>
</comment>
<evidence type="ECO:0000256" key="10">
    <source>
        <dbReference type="ARBA" id="ARBA00022884"/>
    </source>
</evidence>
<dbReference type="NCBIfam" id="TIGR00277">
    <property type="entry name" value="HDIG"/>
    <property type="match status" value="1"/>
</dbReference>